<dbReference type="EMBL" id="QXDF01000001">
    <property type="protein sequence ID" value="RIA55734.1"/>
    <property type="molecule type" value="Genomic_DNA"/>
</dbReference>
<reference evidence="3 4" key="1">
    <citation type="submission" date="2018-08" db="EMBL/GenBank/DDBJ databases">
        <title>Genomic Encyclopedia of Archaeal and Bacterial Type Strains, Phase II (KMG-II): from individual species to whole genera.</title>
        <authorList>
            <person name="Goeker M."/>
        </authorList>
    </citation>
    <scope>NUCLEOTIDE SEQUENCE [LARGE SCALE GENOMIC DNA]</scope>
    <source>
        <strain evidence="3 4">DSM 5002</strain>
    </source>
</reference>
<dbReference type="SMART" id="SM00854">
    <property type="entry name" value="PGA_cap"/>
    <property type="match status" value="1"/>
</dbReference>
<dbReference type="Gene3D" id="3.60.21.10">
    <property type="match status" value="1"/>
</dbReference>
<dbReference type="OrthoDB" id="9810718at2"/>
<comment type="similarity">
    <text evidence="1">Belongs to the CapA family.</text>
</comment>
<dbReference type="CDD" id="cd07381">
    <property type="entry name" value="MPP_CapA"/>
    <property type="match status" value="1"/>
</dbReference>
<dbReference type="Pfam" id="PF09587">
    <property type="entry name" value="PGA_cap"/>
    <property type="match status" value="1"/>
</dbReference>
<dbReference type="Proteomes" id="UP000266273">
    <property type="component" value="Unassembled WGS sequence"/>
</dbReference>
<protein>
    <submittedName>
        <fullName evidence="3">Poly-gamma-glutamate synthesis protein (Capsule biosynthesis protein)</fullName>
    </submittedName>
</protein>
<evidence type="ECO:0000259" key="2">
    <source>
        <dbReference type="SMART" id="SM00854"/>
    </source>
</evidence>
<dbReference type="InterPro" id="IPR019079">
    <property type="entry name" value="Capsule_synth_CapA"/>
</dbReference>
<evidence type="ECO:0000313" key="3">
    <source>
        <dbReference type="EMBL" id="RIA55734.1"/>
    </source>
</evidence>
<accession>A0A397QCB0</accession>
<dbReference type="PANTHER" id="PTHR33393">
    <property type="entry name" value="POLYGLUTAMINE SYNTHESIS ACCESSORY PROTEIN RV0574C-RELATED"/>
    <property type="match status" value="1"/>
</dbReference>
<gene>
    <name evidence="3" type="ORF">BXY53_0810</name>
</gene>
<sequence>MRIFLCGDVMTGRGIDQILPHPCDPVLFEPYMTSAINYVRLAEAWTGDIPRRVPPDYIWGDAPGEIEAAAPNLRIINLETSITADGTPEPKGINYRMHPDNTPAIAAFKPDACVLANNHIADWGPESLTDTLDALTAAGLAYVGAGRNAEEAARPLTVETQGARLHLFAVACPSSGTPDHWAAGSDTPGVHVLADMSTTSFERLARNIAAYSAPEDVVVLSIHWGGNWGYEISERHREFAHGLIEHAGVDIIFGHSSHHPKAIEVHKGRPILYGCGDFLNDYEGIRGHESYRPELVLGYLLDLDTNGALTRLEMLPFRLRKFRLNRISAEEAEWLRARLDRECRKFGRGVRLADGRLVLEI</sequence>
<dbReference type="InterPro" id="IPR029052">
    <property type="entry name" value="Metallo-depent_PP-like"/>
</dbReference>
<comment type="caution">
    <text evidence="3">The sequence shown here is derived from an EMBL/GenBank/DDBJ whole genome shotgun (WGS) entry which is preliminary data.</text>
</comment>
<proteinExistence type="inferred from homology"/>
<feature type="domain" description="Capsule synthesis protein CapA" evidence="2">
    <location>
        <begin position="2"/>
        <end position="282"/>
    </location>
</feature>
<evidence type="ECO:0000256" key="1">
    <source>
        <dbReference type="ARBA" id="ARBA00005662"/>
    </source>
</evidence>
<keyword evidence="4" id="KW-1185">Reference proteome</keyword>
<dbReference type="RefSeq" id="WP_119060594.1">
    <property type="nucleotide sequence ID" value="NZ_QXDF01000001.1"/>
</dbReference>
<evidence type="ECO:0000313" key="4">
    <source>
        <dbReference type="Proteomes" id="UP000266273"/>
    </source>
</evidence>
<dbReference type="InterPro" id="IPR052169">
    <property type="entry name" value="CW_Biosynth-Accessory"/>
</dbReference>
<dbReference type="AlphaFoldDB" id="A0A397QCB0"/>
<name>A0A397QCB0_9HYPH</name>
<dbReference type="PANTHER" id="PTHR33393:SF11">
    <property type="entry name" value="POLYGLUTAMINE SYNTHESIS ACCESSORY PROTEIN RV0574C-RELATED"/>
    <property type="match status" value="1"/>
</dbReference>
<dbReference type="SUPFAM" id="SSF56300">
    <property type="entry name" value="Metallo-dependent phosphatases"/>
    <property type="match status" value="1"/>
</dbReference>
<organism evidence="3 4">
    <name type="scientific">Dichotomicrobium thermohalophilum</name>
    <dbReference type="NCBI Taxonomy" id="933063"/>
    <lineage>
        <taxon>Bacteria</taxon>
        <taxon>Pseudomonadati</taxon>
        <taxon>Pseudomonadota</taxon>
        <taxon>Alphaproteobacteria</taxon>
        <taxon>Hyphomicrobiales</taxon>
        <taxon>Hyphomicrobiaceae</taxon>
        <taxon>Dichotomicrobium</taxon>
    </lineage>
</organism>